<dbReference type="RefSeq" id="WP_126018672.1">
    <property type="nucleotide sequence ID" value="NZ_CP034437.1"/>
</dbReference>
<organism evidence="1 2">
    <name type="scientific">Paenibacillus albus</name>
    <dbReference type="NCBI Taxonomy" id="2495582"/>
    <lineage>
        <taxon>Bacteria</taxon>
        <taxon>Bacillati</taxon>
        <taxon>Bacillota</taxon>
        <taxon>Bacilli</taxon>
        <taxon>Bacillales</taxon>
        <taxon>Paenibacillaceae</taxon>
        <taxon>Paenibacillus</taxon>
    </lineage>
</organism>
<dbReference type="InterPro" id="IPR027417">
    <property type="entry name" value="P-loop_NTPase"/>
</dbReference>
<dbReference type="OrthoDB" id="2356842at2"/>
<dbReference type="KEGG" id="palb:EJC50_25755"/>
<accession>A0A3Q8X9J3</accession>
<dbReference type="SUPFAM" id="SSF52540">
    <property type="entry name" value="P-loop containing nucleoside triphosphate hydrolases"/>
    <property type="match status" value="1"/>
</dbReference>
<keyword evidence="2" id="KW-1185">Reference proteome</keyword>
<reference evidence="2" key="1">
    <citation type="submission" date="2018-12" db="EMBL/GenBank/DDBJ databases">
        <title>Genome sequence of Peanibacillus sp.</title>
        <authorList>
            <person name="Subramani G."/>
            <person name="Srinivasan S."/>
            <person name="Kim M.K."/>
        </authorList>
    </citation>
    <scope>NUCLEOTIDE SEQUENCE [LARGE SCALE GENOMIC DNA]</scope>
    <source>
        <strain evidence="2">18JY67-1</strain>
    </source>
</reference>
<dbReference type="Proteomes" id="UP000272528">
    <property type="component" value="Chromosome"/>
</dbReference>
<sequence length="191" mass="22028">MTRLAVVTVGVTHSGKSTFARALEQQLHHSIVIDQDNHAEFINSYYTKLRPKEGPNQLKYAVTQTIVNYAIHQTDAHLILCNSNRDREGRLQLLKNLQREGFITLLVEFDLPDHILQQRVASSERSMKIFRSASSFEEVLRRQKSDPLRDAMNKPAAEEADFMYTIRSTNDVQPTIEQINHIAIEKELERK</sequence>
<dbReference type="Pfam" id="PF13671">
    <property type="entry name" value="AAA_33"/>
    <property type="match status" value="1"/>
</dbReference>
<dbReference type="EMBL" id="CP034437">
    <property type="protein sequence ID" value="AZN42714.1"/>
    <property type="molecule type" value="Genomic_DNA"/>
</dbReference>
<protein>
    <submittedName>
        <fullName evidence="1">ATP-binding protein</fullName>
    </submittedName>
</protein>
<dbReference type="Gene3D" id="3.40.50.300">
    <property type="entry name" value="P-loop containing nucleotide triphosphate hydrolases"/>
    <property type="match status" value="1"/>
</dbReference>
<dbReference type="AlphaFoldDB" id="A0A3Q8X9J3"/>
<keyword evidence="1" id="KW-0547">Nucleotide-binding</keyword>
<name>A0A3Q8X9J3_9BACL</name>
<evidence type="ECO:0000313" key="2">
    <source>
        <dbReference type="Proteomes" id="UP000272528"/>
    </source>
</evidence>
<dbReference type="GO" id="GO:0005524">
    <property type="term" value="F:ATP binding"/>
    <property type="evidence" value="ECO:0007669"/>
    <property type="project" value="UniProtKB-KW"/>
</dbReference>
<gene>
    <name evidence="1" type="ORF">EJC50_25755</name>
</gene>
<evidence type="ECO:0000313" key="1">
    <source>
        <dbReference type="EMBL" id="AZN42714.1"/>
    </source>
</evidence>
<proteinExistence type="predicted"/>
<keyword evidence="1" id="KW-0067">ATP-binding</keyword>